<accession>A0ABR8BK28</accession>
<reference evidence="1 2" key="1">
    <citation type="journal article" date="2020" name="ISME J.">
        <title>Comparative genomics reveals insights into cyanobacterial evolution and habitat adaptation.</title>
        <authorList>
            <person name="Chen M.Y."/>
            <person name="Teng W.K."/>
            <person name="Zhao L."/>
            <person name="Hu C.X."/>
            <person name="Zhou Y.K."/>
            <person name="Han B.P."/>
            <person name="Song L.R."/>
            <person name="Shu W.S."/>
        </authorList>
    </citation>
    <scope>NUCLEOTIDE SEQUENCE [LARGE SCALE GENOMIC DNA]</scope>
    <source>
        <strain evidence="1 2">FACHB-3921</strain>
    </source>
</reference>
<dbReference type="RefSeq" id="WP_190570586.1">
    <property type="nucleotide sequence ID" value="NZ_JACJQL010000053.1"/>
</dbReference>
<dbReference type="InterPro" id="IPR011006">
    <property type="entry name" value="CheY-like_superfamily"/>
</dbReference>
<dbReference type="EMBL" id="JACJQL010000053">
    <property type="protein sequence ID" value="MBD2254447.1"/>
    <property type="molecule type" value="Genomic_DNA"/>
</dbReference>
<comment type="caution">
    <text evidence="1">The sequence shown here is derived from an EMBL/GenBank/DDBJ whole genome shotgun (WGS) entry which is preliminary data.</text>
</comment>
<protein>
    <recommendedName>
        <fullName evidence="3">Response regulatory domain-containing protein</fullName>
    </recommendedName>
</protein>
<sequence length="364" mass="41428">MTDFRVLVLDDEETWLALHERRLNQAMILCHATQNAKEAIKIAKTDPSVKFALIDEILYVTPIPVIEEQRELQRWQGSGVIREIVAQRPDIQIIVVTAAPISRCEDNNLLFRRETAKLRRQKGVIDIIHKSDIAEDPDGSYKWLIDLVKKPTFALTADVITLKVMIGLGYTKELHKAMAEKIGITRKQQFLPIAPLLKEGGHRILDDFWKRAQEKSVLVEMPGSKKLDRLHGIKAESSAFKILAFLAQQMEKQNPVIIREQDYHYSRRQSRKQTSEPPEYDPLAVKDYAFGYDETGGKLGLRSGVQIERGVSQNSPLKVAIHRLSQQLSKFNVGTASHLFSYELEYGGYHPNFELGIVLYAVAD</sequence>
<proteinExistence type="predicted"/>
<gene>
    <name evidence="1" type="ORF">H6G14_24700</name>
</gene>
<evidence type="ECO:0008006" key="3">
    <source>
        <dbReference type="Google" id="ProtNLM"/>
    </source>
</evidence>
<organism evidence="1 2">
    <name type="scientific">Nostoc parmelioides FACHB-3921</name>
    <dbReference type="NCBI Taxonomy" id="2692909"/>
    <lineage>
        <taxon>Bacteria</taxon>
        <taxon>Bacillati</taxon>
        <taxon>Cyanobacteriota</taxon>
        <taxon>Cyanophyceae</taxon>
        <taxon>Nostocales</taxon>
        <taxon>Nostocaceae</taxon>
        <taxon>Nostoc</taxon>
    </lineage>
</organism>
<dbReference type="SUPFAM" id="SSF52172">
    <property type="entry name" value="CheY-like"/>
    <property type="match status" value="1"/>
</dbReference>
<dbReference type="Proteomes" id="UP000621307">
    <property type="component" value="Unassembled WGS sequence"/>
</dbReference>
<dbReference type="Gene3D" id="3.40.50.2300">
    <property type="match status" value="1"/>
</dbReference>
<evidence type="ECO:0000313" key="1">
    <source>
        <dbReference type="EMBL" id="MBD2254447.1"/>
    </source>
</evidence>
<name>A0ABR8BK28_9NOSO</name>
<keyword evidence="2" id="KW-1185">Reference proteome</keyword>
<evidence type="ECO:0000313" key="2">
    <source>
        <dbReference type="Proteomes" id="UP000621307"/>
    </source>
</evidence>